<feature type="region of interest" description="Disordered" evidence="1">
    <location>
        <begin position="120"/>
        <end position="157"/>
    </location>
</feature>
<proteinExistence type="predicted"/>
<feature type="region of interest" description="Disordered" evidence="1">
    <location>
        <begin position="80"/>
        <end position="104"/>
    </location>
</feature>
<organism evidence="2 3">
    <name type="scientific">Zizania palustris</name>
    <name type="common">Northern wild rice</name>
    <dbReference type="NCBI Taxonomy" id="103762"/>
    <lineage>
        <taxon>Eukaryota</taxon>
        <taxon>Viridiplantae</taxon>
        <taxon>Streptophyta</taxon>
        <taxon>Embryophyta</taxon>
        <taxon>Tracheophyta</taxon>
        <taxon>Spermatophyta</taxon>
        <taxon>Magnoliopsida</taxon>
        <taxon>Liliopsida</taxon>
        <taxon>Poales</taxon>
        <taxon>Poaceae</taxon>
        <taxon>BOP clade</taxon>
        <taxon>Oryzoideae</taxon>
        <taxon>Oryzeae</taxon>
        <taxon>Zizaniinae</taxon>
        <taxon>Zizania</taxon>
    </lineage>
</organism>
<sequence>MRDTFVPQEKLNDPSKLYAPGRVFHIVERQNCRCGRLPPRVRTAVPSEGRFEHVVLSCNATSDHGIIWIEREAQKALDLMEQEEESTSPPSQQRMLRVQETSKSVAEHEINAMEHVVFIPEGTPPEDDAFSSQFSSPKSSTTTTPRSTSSSTASSEWDELVETFLGESEEDGDHARNVCSDMAVCLQFNVNKDCCIQNGM</sequence>
<comment type="caution">
    <text evidence="2">The sequence shown here is derived from an EMBL/GenBank/DDBJ whole genome shotgun (WGS) entry which is preliminary data.</text>
</comment>
<dbReference type="AlphaFoldDB" id="A0A8J5WYK1"/>
<dbReference type="PANTHER" id="PTHR46398:SF8">
    <property type="entry name" value="FUNGAL LIPASE-LIKE DOMAIN-CONTAINING PROTEIN"/>
    <property type="match status" value="1"/>
</dbReference>
<dbReference type="EMBL" id="JAAALK010000079">
    <property type="protein sequence ID" value="KAG8097944.1"/>
    <property type="molecule type" value="Genomic_DNA"/>
</dbReference>
<reference evidence="2" key="2">
    <citation type="submission" date="2021-02" db="EMBL/GenBank/DDBJ databases">
        <authorList>
            <person name="Kimball J.A."/>
            <person name="Haas M.W."/>
            <person name="Macchietto M."/>
            <person name="Kono T."/>
            <person name="Duquette J."/>
            <person name="Shao M."/>
        </authorList>
    </citation>
    <scope>NUCLEOTIDE SEQUENCE</scope>
    <source>
        <tissue evidence="2">Fresh leaf tissue</tissue>
    </source>
</reference>
<dbReference type="PANTHER" id="PTHR46398">
    <property type="entry name" value="ALPHA/BETA-HYDROLASES SUPERFAMILY PROTEIN"/>
    <property type="match status" value="1"/>
</dbReference>
<reference evidence="2" key="1">
    <citation type="journal article" date="2021" name="bioRxiv">
        <title>Whole Genome Assembly and Annotation of Northern Wild Rice, Zizania palustris L., Supports a Whole Genome Duplication in the Zizania Genus.</title>
        <authorList>
            <person name="Haas M."/>
            <person name="Kono T."/>
            <person name="Macchietto M."/>
            <person name="Millas R."/>
            <person name="McGilp L."/>
            <person name="Shao M."/>
            <person name="Duquette J."/>
            <person name="Hirsch C.N."/>
            <person name="Kimball J."/>
        </authorList>
    </citation>
    <scope>NUCLEOTIDE SEQUENCE</scope>
    <source>
        <tissue evidence="2">Fresh leaf tissue</tissue>
    </source>
</reference>
<dbReference type="OrthoDB" id="438440at2759"/>
<accession>A0A8J5WYK1</accession>
<evidence type="ECO:0000313" key="3">
    <source>
        <dbReference type="Proteomes" id="UP000729402"/>
    </source>
</evidence>
<keyword evidence="3" id="KW-1185">Reference proteome</keyword>
<evidence type="ECO:0000256" key="1">
    <source>
        <dbReference type="SAM" id="MobiDB-lite"/>
    </source>
</evidence>
<dbReference type="Proteomes" id="UP000729402">
    <property type="component" value="Unassembled WGS sequence"/>
</dbReference>
<gene>
    <name evidence="2" type="ORF">GUJ93_ZPchr0013g37752</name>
</gene>
<protein>
    <submittedName>
        <fullName evidence="2">Uncharacterized protein</fullName>
    </submittedName>
</protein>
<feature type="compositionally biased region" description="Low complexity" evidence="1">
    <location>
        <begin position="131"/>
        <end position="155"/>
    </location>
</feature>
<name>A0A8J5WYK1_ZIZPA</name>
<evidence type="ECO:0000313" key="2">
    <source>
        <dbReference type="EMBL" id="KAG8097944.1"/>
    </source>
</evidence>